<dbReference type="Proteomes" id="UP000011820">
    <property type="component" value="Chromosome"/>
</dbReference>
<dbReference type="GeneID" id="93076824"/>
<evidence type="ECO:0000256" key="9">
    <source>
        <dbReference type="HAMAP-Rule" id="MF_00161"/>
    </source>
</evidence>
<protein>
    <recommendedName>
        <fullName evidence="9">Lipoprotein signal peptidase</fullName>
        <ecNumber evidence="9">3.4.23.36</ecNumber>
    </recommendedName>
    <alternativeName>
        <fullName evidence="9">Prolipoprotein signal peptidase</fullName>
    </alternativeName>
    <alternativeName>
        <fullName evidence="9">Signal peptidase II</fullName>
        <shortName evidence="9">SPase II</shortName>
    </alternativeName>
</protein>
<feature type="transmembrane region" description="Helical" evidence="9">
    <location>
        <begin position="93"/>
        <end position="114"/>
    </location>
</feature>
<name>A0ABM5NF88_LIBAS</name>
<accession>A0ABM5NF88</accession>
<keyword evidence="8 9" id="KW-0472">Membrane</keyword>
<evidence type="ECO:0000256" key="7">
    <source>
        <dbReference type="ARBA" id="ARBA00022989"/>
    </source>
</evidence>
<keyword evidence="2 9" id="KW-1003">Cell membrane</keyword>
<comment type="function">
    <text evidence="9">This protein specifically catalyzes the removal of signal peptides from prolipoproteins.</text>
</comment>
<evidence type="ECO:0000256" key="6">
    <source>
        <dbReference type="ARBA" id="ARBA00022801"/>
    </source>
</evidence>
<dbReference type="InterPro" id="IPR001872">
    <property type="entry name" value="Peptidase_A8"/>
</dbReference>
<evidence type="ECO:0000256" key="1">
    <source>
        <dbReference type="ARBA" id="ARBA00006139"/>
    </source>
</evidence>
<evidence type="ECO:0000256" key="2">
    <source>
        <dbReference type="ARBA" id="ARBA00022475"/>
    </source>
</evidence>
<evidence type="ECO:0000256" key="4">
    <source>
        <dbReference type="ARBA" id="ARBA00022692"/>
    </source>
</evidence>
<dbReference type="PRINTS" id="PR00781">
    <property type="entry name" value="LIPOSIGPTASE"/>
</dbReference>
<proteinExistence type="inferred from homology"/>
<dbReference type="PANTHER" id="PTHR33695">
    <property type="entry name" value="LIPOPROTEIN SIGNAL PEPTIDASE"/>
    <property type="match status" value="1"/>
</dbReference>
<reference evidence="11 12" key="1">
    <citation type="journal article" date="2013" name="Genome Announc.">
        <title>Complete Genome Sequence of a Chinese Strain of 'Candidatus Liberibacter asiaticus'.</title>
        <authorList>
            <person name="Lin H."/>
            <person name="Han C.S."/>
            <person name="Liu B."/>
            <person name="Lou B."/>
            <person name="Bai X."/>
            <person name="Deng C."/>
            <person name="Civerolo E.L."/>
            <person name="Gupta G."/>
        </authorList>
    </citation>
    <scope>NUCLEOTIDE SEQUENCE [LARGE SCALE GENOMIC DNA]</scope>
    <source>
        <strain evidence="12">gxpsy</strain>
    </source>
</reference>
<feature type="active site" evidence="9">
    <location>
        <position position="135"/>
    </location>
</feature>
<evidence type="ECO:0000313" key="11">
    <source>
        <dbReference type="EMBL" id="AGH16818.1"/>
    </source>
</evidence>
<keyword evidence="5 9" id="KW-0064">Aspartyl protease</keyword>
<dbReference type="HAMAP" id="MF_00161">
    <property type="entry name" value="LspA"/>
    <property type="match status" value="1"/>
</dbReference>
<keyword evidence="12" id="KW-1185">Reference proteome</keyword>
<keyword evidence="6 9" id="KW-0378">Hydrolase</keyword>
<evidence type="ECO:0000256" key="3">
    <source>
        <dbReference type="ARBA" id="ARBA00022670"/>
    </source>
</evidence>
<keyword evidence="7 9" id="KW-1133">Transmembrane helix</keyword>
<gene>
    <name evidence="9" type="primary">lspA</name>
    <name evidence="11" type="ORF">WSI_02240</name>
</gene>
<comment type="caution">
    <text evidence="9">Lacks conserved residue(s) required for the propagation of feature annotation.</text>
</comment>
<dbReference type="RefSeq" id="WP_015452415.1">
    <property type="nucleotide sequence ID" value="NC_020549.1"/>
</dbReference>
<dbReference type="PANTHER" id="PTHR33695:SF1">
    <property type="entry name" value="LIPOPROTEIN SIGNAL PEPTIDASE"/>
    <property type="match status" value="1"/>
</dbReference>
<dbReference type="Pfam" id="PF01252">
    <property type="entry name" value="Peptidase_A8"/>
    <property type="match status" value="1"/>
</dbReference>
<comment type="pathway">
    <text evidence="9">Protein modification; lipoprotein biosynthesis (signal peptide cleavage).</text>
</comment>
<feature type="active site" evidence="9">
    <location>
        <position position="117"/>
    </location>
</feature>
<dbReference type="EMBL" id="CP004005">
    <property type="protein sequence ID" value="AGH16818.1"/>
    <property type="molecule type" value="Genomic_DNA"/>
</dbReference>
<dbReference type="EC" id="3.4.23.36" evidence="9"/>
<dbReference type="NCBIfam" id="TIGR00077">
    <property type="entry name" value="lspA"/>
    <property type="match status" value="1"/>
</dbReference>
<evidence type="ECO:0000256" key="8">
    <source>
        <dbReference type="ARBA" id="ARBA00023136"/>
    </source>
</evidence>
<keyword evidence="4 9" id="KW-0812">Transmembrane</keyword>
<evidence type="ECO:0000256" key="5">
    <source>
        <dbReference type="ARBA" id="ARBA00022750"/>
    </source>
</evidence>
<feature type="transmembrane region" description="Helical" evidence="9">
    <location>
        <begin position="61"/>
        <end position="81"/>
    </location>
</feature>
<organism evidence="11 12">
    <name type="scientific">Candidatus Liberibacter asiaticus str. gxpsy</name>
    <dbReference type="NCBI Taxonomy" id="1174529"/>
    <lineage>
        <taxon>Bacteria</taxon>
        <taxon>Pseudomonadati</taxon>
        <taxon>Pseudomonadota</taxon>
        <taxon>Alphaproteobacteria</taxon>
        <taxon>Hyphomicrobiales</taxon>
        <taxon>Rhizobiaceae</taxon>
        <taxon>Liberibacter</taxon>
    </lineage>
</organism>
<comment type="similarity">
    <text evidence="1 9 10">Belongs to the peptidase A8 family.</text>
</comment>
<sequence>MVSCRRMIIFSAILFFFILDQSIKVIMESYLTLHSPKHIFHFFTLYLTHNTGISFSMLSNVSPTILVSIRILIIAFIFFIWKKNPKTKSIFDIGYILITTGALGNVVDHCLYGYVIDYIMIHTQTWSFAVFNLADLFISIGTCIIIYDDIILQHRQKGKIDFPQ</sequence>
<keyword evidence="11" id="KW-0449">Lipoprotein</keyword>
<evidence type="ECO:0000313" key="12">
    <source>
        <dbReference type="Proteomes" id="UP000011820"/>
    </source>
</evidence>
<feature type="transmembrane region" description="Helical" evidence="9">
    <location>
        <begin position="126"/>
        <end position="147"/>
    </location>
</feature>
<evidence type="ECO:0000256" key="10">
    <source>
        <dbReference type="RuleBase" id="RU004181"/>
    </source>
</evidence>
<keyword evidence="3 9" id="KW-0645">Protease</keyword>
<comment type="subcellular location">
    <subcellularLocation>
        <location evidence="9">Cell membrane</location>
        <topology evidence="9">Multi-pass membrane protein</topology>
    </subcellularLocation>
</comment>
<comment type="catalytic activity">
    <reaction evidence="9">
        <text>Release of signal peptides from bacterial membrane prolipoproteins. Hydrolyzes -Xaa-Yaa-Zaa-|-(S,diacylglyceryl)Cys-, in which Xaa is hydrophobic (preferably Leu), and Yaa (Ala or Ser) and Zaa (Gly or Ala) have small, neutral side chains.</text>
        <dbReference type="EC" id="3.4.23.36"/>
    </reaction>
</comment>